<dbReference type="Proteomes" id="UP001058016">
    <property type="component" value="Chromosome"/>
</dbReference>
<feature type="transmembrane region" description="Helical" evidence="8">
    <location>
        <begin position="127"/>
        <end position="148"/>
    </location>
</feature>
<sequence>MTKISLYQWSIIVCSLVVVVMTIMQLTLDLSASVNQVFNILDILIWLFFLIDYTRRLIKSESKKEFVKNNKIDLLTIIPYFSFFRILRVIRVTQVVPLFHFVKVLRATAMLSSLSKRVGSFFKTNNFHYVAGVTLIVILLGAGSLSFVEGMAFKDTLWWCIVTVTTVGYGDIVPKTGLGRVIAGIVMISGIGFLGVFTGTISTYFLNRRITNHQSQYVTELIEKLSHFDELSEDEFNEIIMILQVIKKGQSQILTTNENEGNMKS</sequence>
<keyword evidence="12" id="KW-1185">Reference proteome</keyword>
<dbReference type="RefSeq" id="WP_212724972.1">
    <property type="nucleotide sequence ID" value="NZ_CP071249.1"/>
</dbReference>
<dbReference type="PRINTS" id="PR00169">
    <property type="entry name" value="KCHANNEL"/>
</dbReference>
<evidence type="ECO:0000259" key="9">
    <source>
        <dbReference type="Pfam" id="PF07885"/>
    </source>
</evidence>
<evidence type="ECO:0000256" key="2">
    <source>
        <dbReference type="ARBA" id="ARBA00022448"/>
    </source>
</evidence>
<dbReference type="SUPFAM" id="SSF81324">
    <property type="entry name" value="Voltage-gated potassium channels"/>
    <property type="match status" value="1"/>
</dbReference>
<evidence type="ECO:0000256" key="6">
    <source>
        <dbReference type="ARBA" id="ARBA00023136"/>
    </source>
</evidence>
<feature type="transmembrane region" description="Helical" evidence="8">
    <location>
        <begin position="181"/>
        <end position="206"/>
    </location>
</feature>
<dbReference type="InterPro" id="IPR013099">
    <property type="entry name" value="K_chnl_dom"/>
</dbReference>
<dbReference type="PANTHER" id="PTHR11537">
    <property type="entry name" value="VOLTAGE-GATED POTASSIUM CHANNEL"/>
    <property type="match status" value="1"/>
</dbReference>
<proteinExistence type="predicted"/>
<dbReference type="Gene3D" id="1.10.287.70">
    <property type="match status" value="1"/>
</dbReference>
<keyword evidence="4 8" id="KW-1133">Transmembrane helix</keyword>
<dbReference type="PANTHER" id="PTHR11537:SF254">
    <property type="entry name" value="POTASSIUM VOLTAGE-GATED CHANNEL PROTEIN SHAB"/>
    <property type="match status" value="1"/>
</dbReference>
<evidence type="ECO:0000313" key="10">
    <source>
        <dbReference type="EMBL" id="UUF06388.1"/>
    </source>
</evidence>
<protein>
    <submittedName>
        <fullName evidence="11">Potassium channel family protein</fullName>
    </submittedName>
</protein>
<reference evidence="11 12" key="1">
    <citation type="submission" date="2021-03" db="EMBL/GenBank/DDBJ databases">
        <title>Comparative Genomics and Metabolomics in the genus Turicibacter.</title>
        <authorList>
            <person name="Maki J."/>
            <person name="Looft T."/>
        </authorList>
    </citation>
    <scope>NUCLEOTIDE SEQUENCE</scope>
    <source>
        <strain evidence="11">ISU324</strain>
        <strain evidence="10 12">MMM721</strain>
    </source>
</reference>
<evidence type="ECO:0000313" key="12">
    <source>
        <dbReference type="Proteomes" id="UP001058016"/>
    </source>
</evidence>
<dbReference type="GO" id="GO:0001508">
    <property type="term" value="P:action potential"/>
    <property type="evidence" value="ECO:0007669"/>
    <property type="project" value="TreeGrafter"/>
</dbReference>
<name>A0A9Q9CN29_9FIRM</name>
<feature type="transmembrane region" description="Helical" evidence="8">
    <location>
        <begin position="7"/>
        <end position="28"/>
    </location>
</feature>
<keyword evidence="6 8" id="KW-0472">Membrane</keyword>
<dbReference type="Pfam" id="PF07885">
    <property type="entry name" value="Ion_trans_2"/>
    <property type="match status" value="1"/>
</dbReference>
<gene>
    <name evidence="10" type="ORF">J0J69_02015</name>
    <name evidence="11" type="ORF">J0J70_08265</name>
</gene>
<feature type="domain" description="Potassium channel" evidence="9">
    <location>
        <begin position="135"/>
        <end position="205"/>
    </location>
</feature>
<comment type="subcellular location">
    <subcellularLocation>
        <location evidence="1">Membrane</location>
        <topology evidence="1">Multi-pass membrane protein</topology>
    </subcellularLocation>
</comment>
<feature type="transmembrane region" description="Helical" evidence="8">
    <location>
        <begin position="34"/>
        <end position="51"/>
    </location>
</feature>
<dbReference type="GO" id="GO:0008076">
    <property type="term" value="C:voltage-gated potassium channel complex"/>
    <property type="evidence" value="ECO:0007669"/>
    <property type="project" value="InterPro"/>
</dbReference>
<evidence type="ECO:0000256" key="8">
    <source>
        <dbReference type="SAM" id="Phobius"/>
    </source>
</evidence>
<dbReference type="EMBL" id="CP071249">
    <property type="protein sequence ID" value="UUF06388.1"/>
    <property type="molecule type" value="Genomic_DNA"/>
</dbReference>
<evidence type="ECO:0000256" key="1">
    <source>
        <dbReference type="ARBA" id="ARBA00004141"/>
    </source>
</evidence>
<dbReference type="Gene3D" id="1.20.120.350">
    <property type="entry name" value="Voltage-gated potassium channels. Chain C"/>
    <property type="match status" value="1"/>
</dbReference>
<evidence type="ECO:0000256" key="3">
    <source>
        <dbReference type="ARBA" id="ARBA00022692"/>
    </source>
</evidence>
<dbReference type="GO" id="GO:0005249">
    <property type="term" value="F:voltage-gated potassium channel activity"/>
    <property type="evidence" value="ECO:0007669"/>
    <property type="project" value="InterPro"/>
</dbReference>
<dbReference type="Proteomes" id="UP001058072">
    <property type="component" value="Chromosome"/>
</dbReference>
<dbReference type="InterPro" id="IPR027359">
    <property type="entry name" value="Volt_channel_dom_sf"/>
</dbReference>
<keyword evidence="5" id="KW-0406">Ion transport</keyword>
<accession>A0A9Q9CN29</accession>
<evidence type="ECO:0000313" key="13">
    <source>
        <dbReference type="Proteomes" id="UP001058072"/>
    </source>
</evidence>
<evidence type="ECO:0000256" key="5">
    <source>
        <dbReference type="ARBA" id="ARBA00023065"/>
    </source>
</evidence>
<evidence type="ECO:0000256" key="7">
    <source>
        <dbReference type="ARBA" id="ARBA00023303"/>
    </source>
</evidence>
<evidence type="ECO:0000256" key="4">
    <source>
        <dbReference type="ARBA" id="ARBA00022989"/>
    </source>
</evidence>
<dbReference type="AlphaFoldDB" id="A0A9Q9CN29"/>
<organism evidence="11 13">
    <name type="scientific">Turicibacter bilis</name>
    <dbReference type="NCBI Taxonomy" id="2735723"/>
    <lineage>
        <taxon>Bacteria</taxon>
        <taxon>Bacillati</taxon>
        <taxon>Bacillota</taxon>
        <taxon>Erysipelotrichia</taxon>
        <taxon>Erysipelotrichales</taxon>
        <taxon>Turicibacteraceae</taxon>
        <taxon>Turicibacter</taxon>
    </lineage>
</organism>
<evidence type="ECO:0000313" key="11">
    <source>
        <dbReference type="EMBL" id="UUF07622.1"/>
    </source>
</evidence>
<keyword evidence="3 8" id="KW-0812">Transmembrane</keyword>
<dbReference type="EMBL" id="CP071250">
    <property type="protein sequence ID" value="UUF07622.1"/>
    <property type="molecule type" value="Genomic_DNA"/>
</dbReference>
<dbReference type="InterPro" id="IPR028325">
    <property type="entry name" value="VG_K_chnl"/>
</dbReference>
<keyword evidence="2" id="KW-0813">Transport</keyword>
<keyword evidence="7 11" id="KW-0407">Ion channel</keyword>